<keyword evidence="3" id="KW-0560">Oxidoreductase</keyword>
<comment type="similarity">
    <text evidence="1">Belongs to the thioredoxin family. DsbA subfamily.</text>
</comment>
<dbReference type="RefSeq" id="WP_344716463.1">
    <property type="nucleotide sequence ID" value="NZ_BAAAVS010000019.1"/>
</dbReference>
<keyword evidence="2" id="KW-0732">Signal</keyword>
<sequence length="250" mass="26184">MSAKSGPAIPNVKGGGYKPQSSSNVLTYVLVTLSVIVLAALIIGGVVLGANRSKESSVDHNGTVTSGSTDLTVGAATAKATIDLFEDPLCPACGQFERTQGEQVTSAIRDGKLRVRFHMLNFLNSGSSSRDYSTRAGAAMQCVAGEKNQDLFLKFHSELFQQQPMEGGSTDHSNDDLAKIAKSAGANEATQRCIATGAQVEAATKAAQESLNQLSKAVGGNVSTPSVLLEGKKVELSNPNWLTDILNNKN</sequence>
<dbReference type="Pfam" id="PF13462">
    <property type="entry name" value="Thioredoxin_4"/>
    <property type="match status" value="1"/>
</dbReference>
<feature type="transmembrane region" description="Helical" evidence="6">
    <location>
        <begin position="25"/>
        <end position="48"/>
    </location>
</feature>
<feature type="domain" description="Thioredoxin-like fold" evidence="7">
    <location>
        <begin position="69"/>
        <end position="246"/>
    </location>
</feature>
<protein>
    <submittedName>
        <fullName evidence="8">Thioredoxin domain-containing protein</fullName>
    </submittedName>
</protein>
<dbReference type="CDD" id="cd02972">
    <property type="entry name" value="DsbA_family"/>
    <property type="match status" value="1"/>
</dbReference>
<comment type="caution">
    <text evidence="8">The sequence shown here is derived from an EMBL/GenBank/DDBJ whole genome shotgun (WGS) entry which is preliminary data.</text>
</comment>
<keyword evidence="4" id="KW-1015">Disulfide bond</keyword>
<evidence type="ECO:0000313" key="8">
    <source>
        <dbReference type="EMBL" id="GAA3032481.1"/>
    </source>
</evidence>
<keyword evidence="6" id="KW-0472">Membrane</keyword>
<gene>
    <name evidence="8" type="ORF">GCM10010528_12050</name>
</gene>
<keyword evidence="5" id="KW-0676">Redox-active center</keyword>
<proteinExistence type="inferred from homology"/>
<keyword evidence="6" id="KW-1133">Transmembrane helix</keyword>
<dbReference type="PANTHER" id="PTHR13887:SF14">
    <property type="entry name" value="DISULFIDE BOND FORMATION PROTEIN D"/>
    <property type="match status" value="1"/>
</dbReference>
<organism evidence="8 9">
    <name type="scientific">Gordonia defluvii</name>
    <dbReference type="NCBI Taxonomy" id="283718"/>
    <lineage>
        <taxon>Bacteria</taxon>
        <taxon>Bacillati</taxon>
        <taxon>Actinomycetota</taxon>
        <taxon>Actinomycetes</taxon>
        <taxon>Mycobacteriales</taxon>
        <taxon>Gordoniaceae</taxon>
        <taxon>Gordonia</taxon>
    </lineage>
</organism>
<accession>A0ABP6L960</accession>
<reference evidence="9" key="1">
    <citation type="journal article" date="2019" name="Int. J. Syst. Evol. Microbiol.">
        <title>The Global Catalogue of Microorganisms (GCM) 10K type strain sequencing project: providing services to taxonomists for standard genome sequencing and annotation.</title>
        <authorList>
            <consortium name="The Broad Institute Genomics Platform"/>
            <consortium name="The Broad Institute Genome Sequencing Center for Infectious Disease"/>
            <person name="Wu L."/>
            <person name="Ma J."/>
        </authorList>
    </citation>
    <scope>NUCLEOTIDE SEQUENCE [LARGE SCALE GENOMIC DNA]</scope>
    <source>
        <strain evidence="9">JCM 14234</strain>
    </source>
</reference>
<dbReference type="InterPro" id="IPR036249">
    <property type="entry name" value="Thioredoxin-like_sf"/>
</dbReference>
<dbReference type="Proteomes" id="UP001501035">
    <property type="component" value="Unassembled WGS sequence"/>
</dbReference>
<evidence type="ECO:0000256" key="6">
    <source>
        <dbReference type="SAM" id="Phobius"/>
    </source>
</evidence>
<keyword evidence="6" id="KW-0812">Transmembrane</keyword>
<name>A0ABP6L960_9ACTN</name>
<evidence type="ECO:0000256" key="4">
    <source>
        <dbReference type="ARBA" id="ARBA00023157"/>
    </source>
</evidence>
<evidence type="ECO:0000256" key="2">
    <source>
        <dbReference type="ARBA" id="ARBA00022729"/>
    </source>
</evidence>
<evidence type="ECO:0000256" key="1">
    <source>
        <dbReference type="ARBA" id="ARBA00005791"/>
    </source>
</evidence>
<dbReference type="InterPro" id="IPR012336">
    <property type="entry name" value="Thioredoxin-like_fold"/>
</dbReference>
<evidence type="ECO:0000259" key="7">
    <source>
        <dbReference type="Pfam" id="PF13462"/>
    </source>
</evidence>
<dbReference type="Gene3D" id="3.40.30.10">
    <property type="entry name" value="Glutaredoxin"/>
    <property type="match status" value="1"/>
</dbReference>
<dbReference type="PANTHER" id="PTHR13887">
    <property type="entry name" value="GLUTATHIONE S-TRANSFERASE KAPPA"/>
    <property type="match status" value="1"/>
</dbReference>
<keyword evidence="9" id="KW-1185">Reference proteome</keyword>
<evidence type="ECO:0000256" key="3">
    <source>
        <dbReference type="ARBA" id="ARBA00023002"/>
    </source>
</evidence>
<dbReference type="SUPFAM" id="SSF52833">
    <property type="entry name" value="Thioredoxin-like"/>
    <property type="match status" value="1"/>
</dbReference>
<evidence type="ECO:0000256" key="5">
    <source>
        <dbReference type="ARBA" id="ARBA00023284"/>
    </source>
</evidence>
<evidence type="ECO:0000313" key="9">
    <source>
        <dbReference type="Proteomes" id="UP001501035"/>
    </source>
</evidence>
<dbReference type="EMBL" id="BAAAVS010000019">
    <property type="protein sequence ID" value="GAA3032481.1"/>
    <property type="molecule type" value="Genomic_DNA"/>
</dbReference>